<reference evidence="2" key="1">
    <citation type="journal article" date="2014" name="Front. Microbiol.">
        <title>High frequency of phylogenetically diverse reductive dehalogenase-homologous genes in deep subseafloor sedimentary metagenomes.</title>
        <authorList>
            <person name="Kawai M."/>
            <person name="Futagami T."/>
            <person name="Toyoda A."/>
            <person name="Takaki Y."/>
            <person name="Nishi S."/>
            <person name="Hori S."/>
            <person name="Arai W."/>
            <person name="Tsubouchi T."/>
            <person name="Morono Y."/>
            <person name="Uchiyama I."/>
            <person name="Ito T."/>
            <person name="Fujiyama A."/>
            <person name="Inagaki F."/>
            <person name="Takami H."/>
        </authorList>
    </citation>
    <scope>NUCLEOTIDE SEQUENCE</scope>
    <source>
        <strain evidence="2">Expedition CK06-06</strain>
    </source>
</reference>
<comment type="caution">
    <text evidence="2">The sequence shown here is derived from an EMBL/GenBank/DDBJ whole genome shotgun (WGS) entry which is preliminary data.</text>
</comment>
<dbReference type="PANTHER" id="PTHR43534">
    <property type="entry name" value="MIND SUPERFAMILY P-LOOP ATPASE CONTAINING AN INSERTED FERREDOXIN DOMAIN"/>
    <property type="match status" value="1"/>
</dbReference>
<evidence type="ECO:0000313" key="2">
    <source>
        <dbReference type="EMBL" id="GAI05092.1"/>
    </source>
</evidence>
<dbReference type="PROSITE" id="PS00198">
    <property type="entry name" value="4FE4S_FER_1"/>
    <property type="match status" value="1"/>
</dbReference>
<dbReference type="InterPro" id="IPR002586">
    <property type="entry name" value="CobQ/CobB/MinD/ParA_Nub-bd_dom"/>
</dbReference>
<dbReference type="EMBL" id="BARV01007232">
    <property type="protein sequence ID" value="GAI05092.1"/>
    <property type="molecule type" value="Genomic_DNA"/>
</dbReference>
<dbReference type="PANTHER" id="PTHR43534:SF1">
    <property type="entry name" value="4FE-4S CLUSTER CONTAINING PARA FAMILY ATPASE PROTEIN"/>
    <property type="match status" value="1"/>
</dbReference>
<protein>
    <recommendedName>
        <fullName evidence="1">4Fe-4S ferredoxin-type domain-containing protein</fullName>
    </recommendedName>
</protein>
<feature type="domain" description="4Fe-4S ferredoxin-type" evidence="1">
    <location>
        <begin position="84"/>
        <end position="113"/>
    </location>
</feature>
<evidence type="ECO:0000259" key="1">
    <source>
        <dbReference type="PROSITE" id="PS51379"/>
    </source>
</evidence>
<dbReference type="Gene3D" id="3.40.50.300">
    <property type="entry name" value="P-loop containing nucleotide triphosphate hydrolases"/>
    <property type="match status" value="1"/>
</dbReference>
<dbReference type="Gene3D" id="3.30.70.20">
    <property type="match status" value="1"/>
</dbReference>
<dbReference type="PROSITE" id="PS51379">
    <property type="entry name" value="4FE4S_FER_2"/>
    <property type="match status" value="2"/>
</dbReference>
<dbReference type="CDD" id="cd03110">
    <property type="entry name" value="SIMIBI_bact_arch"/>
    <property type="match status" value="1"/>
</dbReference>
<dbReference type="InterPro" id="IPR027417">
    <property type="entry name" value="P-loop_NTPase"/>
</dbReference>
<sequence>MKQIVVISGKGGTGKSVIAGSFASLAKNKVMADCDVDAADLHLLLHPTVKETHEFSGGKTAFIDERRCTECGKCQEVCRFEAIDNYVVDPISCEGCGVCFHICPEKAIKMVDDLSGKWFVSETKYGPFVHAKLGIAEENSGKLVTLVRQNAKLIAEKEKRDFVIIDGPPGIGCPVIASLSGVDIALIVTEPTLSGIHDLERIVGVAHHFGIKGVVCINK</sequence>
<dbReference type="Pfam" id="PF01656">
    <property type="entry name" value="CbiA"/>
    <property type="match status" value="1"/>
</dbReference>
<accession>X1KDJ4</accession>
<dbReference type="SUPFAM" id="SSF52540">
    <property type="entry name" value="P-loop containing nucleoside triphosphate hydrolases"/>
    <property type="match status" value="1"/>
</dbReference>
<feature type="domain" description="4Fe-4S ferredoxin-type" evidence="1">
    <location>
        <begin position="59"/>
        <end position="83"/>
    </location>
</feature>
<dbReference type="InterPro" id="IPR017900">
    <property type="entry name" value="4Fe4S_Fe_S_CS"/>
</dbReference>
<dbReference type="Pfam" id="PF00037">
    <property type="entry name" value="Fer4"/>
    <property type="match status" value="2"/>
</dbReference>
<feature type="non-terminal residue" evidence="2">
    <location>
        <position position="219"/>
    </location>
</feature>
<name>X1KDJ4_9ZZZZ</name>
<organism evidence="2">
    <name type="scientific">marine sediment metagenome</name>
    <dbReference type="NCBI Taxonomy" id="412755"/>
    <lineage>
        <taxon>unclassified sequences</taxon>
        <taxon>metagenomes</taxon>
        <taxon>ecological metagenomes</taxon>
    </lineage>
</organism>
<dbReference type="InterPro" id="IPR017896">
    <property type="entry name" value="4Fe4S_Fe-S-bd"/>
</dbReference>
<dbReference type="AlphaFoldDB" id="X1KDJ4"/>
<proteinExistence type="predicted"/>
<gene>
    <name evidence="2" type="ORF">S06H3_14760</name>
</gene>